<evidence type="ECO:0000313" key="12">
    <source>
        <dbReference type="Proteomes" id="UP000192536"/>
    </source>
</evidence>
<evidence type="ECO:0000256" key="1">
    <source>
        <dbReference type="ARBA" id="ARBA00001941"/>
    </source>
</evidence>
<dbReference type="NCBIfam" id="TIGR01887">
    <property type="entry name" value="dipeptidaselike"/>
    <property type="match status" value="1"/>
</dbReference>
<dbReference type="AlphaFoldDB" id="A0A1X0WFU9"/>
<dbReference type="SUPFAM" id="SSF53187">
    <property type="entry name" value="Zn-dependent exopeptidases"/>
    <property type="match status" value="1"/>
</dbReference>
<comment type="similarity">
    <text evidence="3">Belongs to the peptidase M20A family.</text>
</comment>
<dbReference type="PROSITE" id="PS00758">
    <property type="entry name" value="ARGE_DAPE_CPG2_1"/>
    <property type="match status" value="1"/>
</dbReference>
<proteinExistence type="inferred from homology"/>
<evidence type="ECO:0000256" key="3">
    <source>
        <dbReference type="ARBA" id="ARBA00006247"/>
    </source>
</evidence>
<sequence>MTQPIEENSFTGKVSAEEAQFLEKIDRWFDEHRNEFIQDLLEWVSFPSIADEKLAQDGKPFGNEVDRVFEHVKARAKALGFKTESHEGHAISVLSDDRENAQELGLVSHLDVVPAGDHWSFPPFEPFERDGFVIGRGSSDNKGPALLDLYLLRAFRDLDVSLHHKLRIIYGGAEEIGMNDLKYFAKNGPVPRYSIITDGGFPVNYAQKGGLNLILHVPTGPLLSQLTAGVAENAVPSSATLRLKGRKLAEVTQALGQISASLSDNITVTEDAGEVLLVSHGKSGHAAFPENTQNAIPILLDALVASELLSDADFRAAQAISQLLADPWGKSAGIAFEDAETGKLTLNGGLAIPSGQGVDLYLDIRYPLSTDKTELFTALHRAIDPLNGKLTVLRDDAPTHIDKNSPLVKRLQTTFDEIAETKTQPFTMGGATHARVLPNSITFGPGFGRNPALTFRGESVTTRPDFIPDGHGSPHGPDEFVSLENLKRAFKVYALTVPRFDQWLKQGLVDNDR</sequence>
<keyword evidence="8" id="KW-0224">Dipeptidase</keyword>
<dbReference type="Pfam" id="PF01546">
    <property type="entry name" value="Peptidase_M20"/>
    <property type="match status" value="1"/>
</dbReference>
<dbReference type="InterPro" id="IPR010964">
    <property type="entry name" value="M20A_pepV-rel"/>
</dbReference>
<organism evidence="11 12">
    <name type="scientific">Rouxiella badensis</name>
    <dbReference type="NCBI Taxonomy" id="1646377"/>
    <lineage>
        <taxon>Bacteria</taxon>
        <taxon>Pseudomonadati</taxon>
        <taxon>Pseudomonadota</taxon>
        <taxon>Gammaproteobacteria</taxon>
        <taxon>Enterobacterales</taxon>
        <taxon>Yersiniaceae</taxon>
        <taxon>Rouxiella</taxon>
    </lineage>
</organism>
<dbReference type="Gene3D" id="3.40.630.10">
    <property type="entry name" value="Zn peptidases"/>
    <property type="match status" value="1"/>
</dbReference>
<keyword evidence="4" id="KW-0645">Protease</keyword>
<keyword evidence="10" id="KW-0170">Cobalt</keyword>
<evidence type="ECO:0000256" key="2">
    <source>
        <dbReference type="ARBA" id="ARBA00001947"/>
    </source>
</evidence>
<gene>
    <name evidence="11" type="ORF">BS640_09630</name>
</gene>
<keyword evidence="9" id="KW-0482">Metalloprotease</keyword>
<dbReference type="STRING" id="1646377.BS640_09630"/>
<dbReference type="InterPro" id="IPR036264">
    <property type="entry name" value="Bact_exopeptidase_dim_dom"/>
</dbReference>
<name>A0A1X0WFU9_9GAMM</name>
<dbReference type="InterPro" id="IPR001261">
    <property type="entry name" value="ArgE/DapE_CS"/>
</dbReference>
<dbReference type="SUPFAM" id="SSF55031">
    <property type="entry name" value="Bacterial exopeptidase dimerisation domain"/>
    <property type="match status" value="1"/>
</dbReference>
<keyword evidence="7" id="KW-0862">Zinc</keyword>
<dbReference type="Gene3D" id="3.30.70.360">
    <property type="match status" value="2"/>
</dbReference>
<dbReference type="GO" id="GO:0008270">
    <property type="term" value="F:zinc ion binding"/>
    <property type="evidence" value="ECO:0007669"/>
    <property type="project" value="InterPro"/>
</dbReference>
<evidence type="ECO:0000256" key="4">
    <source>
        <dbReference type="ARBA" id="ARBA00022670"/>
    </source>
</evidence>
<dbReference type="GO" id="GO:0016805">
    <property type="term" value="F:dipeptidase activity"/>
    <property type="evidence" value="ECO:0007669"/>
    <property type="project" value="UniProtKB-KW"/>
</dbReference>
<evidence type="ECO:0000256" key="10">
    <source>
        <dbReference type="ARBA" id="ARBA00023285"/>
    </source>
</evidence>
<dbReference type="RefSeq" id="WP_084912462.1">
    <property type="nucleotide sequence ID" value="NZ_MRWE01000013.1"/>
</dbReference>
<keyword evidence="6" id="KW-0378">Hydrolase</keyword>
<evidence type="ECO:0000256" key="8">
    <source>
        <dbReference type="ARBA" id="ARBA00022997"/>
    </source>
</evidence>
<dbReference type="PANTHER" id="PTHR43808:SF31">
    <property type="entry name" value="N-ACETYL-L-CITRULLINE DEACETYLASE"/>
    <property type="match status" value="1"/>
</dbReference>
<dbReference type="Proteomes" id="UP000192536">
    <property type="component" value="Unassembled WGS sequence"/>
</dbReference>
<dbReference type="GO" id="GO:0008777">
    <property type="term" value="F:acetylornithine deacetylase activity"/>
    <property type="evidence" value="ECO:0007669"/>
    <property type="project" value="TreeGrafter"/>
</dbReference>
<comment type="cofactor">
    <cofactor evidence="1">
        <name>Co(2+)</name>
        <dbReference type="ChEBI" id="CHEBI:48828"/>
    </cofactor>
</comment>
<keyword evidence="12" id="KW-1185">Reference proteome</keyword>
<evidence type="ECO:0000256" key="6">
    <source>
        <dbReference type="ARBA" id="ARBA00022801"/>
    </source>
</evidence>
<comment type="caution">
    <text evidence="11">The sequence shown here is derived from an EMBL/GenBank/DDBJ whole genome shotgun (WGS) entry which is preliminary data.</text>
</comment>
<evidence type="ECO:0000313" key="11">
    <source>
        <dbReference type="EMBL" id="ORJ25676.1"/>
    </source>
</evidence>
<dbReference type="PANTHER" id="PTHR43808">
    <property type="entry name" value="ACETYLORNITHINE DEACETYLASE"/>
    <property type="match status" value="1"/>
</dbReference>
<evidence type="ECO:0000256" key="5">
    <source>
        <dbReference type="ARBA" id="ARBA00022723"/>
    </source>
</evidence>
<dbReference type="InterPro" id="IPR050072">
    <property type="entry name" value="Peptidase_M20A"/>
</dbReference>
<keyword evidence="5" id="KW-0479">Metal-binding</keyword>
<dbReference type="EMBL" id="MRWE01000013">
    <property type="protein sequence ID" value="ORJ25676.1"/>
    <property type="molecule type" value="Genomic_DNA"/>
</dbReference>
<accession>A0A1X0WFU9</accession>
<evidence type="ECO:0000256" key="9">
    <source>
        <dbReference type="ARBA" id="ARBA00023049"/>
    </source>
</evidence>
<protein>
    <submittedName>
        <fullName evidence="11">Peptidase M20</fullName>
    </submittedName>
</protein>
<dbReference type="GO" id="GO:0006508">
    <property type="term" value="P:proteolysis"/>
    <property type="evidence" value="ECO:0007669"/>
    <property type="project" value="UniProtKB-KW"/>
</dbReference>
<comment type="cofactor">
    <cofactor evidence="2">
        <name>Zn(2+)</name>
        <dbReference type="ChEBI" id="CHEBI:29105"/>
    </cofactor>
</comment>
<dbReference type="GO" id="GO:0008237">
    <property type="term" value="F:metallopeptidase activity"/>
    <property type="evidence" value="ECO:0007669"/>
    <property type="project" value="UniProtKB-KW"/>
</dbReference>
<reference evidence="11 12" key="1">
    <citation type="journal article" date="2017" name="Int. J. Syst. Evol. Microbiol.">
        <title>Rouxiella badensis sp. nov. and Rouxiella silvae sp. nov. isolated from peat bog soil in Germany and emendation of the genus description.</title>
        <authorList>
            <person name="Le Fleche-Mateos A."/>
            <person name="Kugler J.H."/>
            <person name="Hansen S.H."/>
            <person name="Syldatk C."/>
            <person name="Hausmann R."/>
            <person name="Lomprez F."/>
            <person name="Vandenbogaert M."/>
            <person name="Manuguerra J.C."/>
            <person name="Grimont P.A."/>
        </authorList>
    </citation>
    <scope>NUCLEOTIDE SEQUENCE [LARGE SCALE GENOMIC DNA]</scope>
    <source>
        <strain evidence="11 12">DSM 100043</strain>
    </source>
</reference>
<evidence type="ECO:0000256" key="7">
    <source>
        <dbReference type="ARBA" id="ARBA00022833"/>
    </source>
</evidence>
<dbReference type="GO" id="GO:0006526">
    <property type="term" value="P:L-arginine biosynthetic process"/>
    <property type="evidence" value="ECO:0007669"/>
    <property type="project" value="TreeGrafter"/>
</dbReference>
<dbReference type="InterPro" id="IPR002933">
    <property type="entry name" value="Peptidase_M20"/>
</dbReference>